<proteinExistence type="predicted"/>
<gene>
    <name evidence="2" type="ORF">ACFQNG_11990</name>
</gene>
<dbReference type="Proteomes" id="UP001596500">
    <property type="component" value="Unassembled WGS sequence"/>
</dbReference>
<sequence>MDILSSLKLVDVERIRLHEPTESVRLGRTVQAIAKEGVLRNPLLAIRLENSDYLILDGAHRTGALKRLGCKRIPLQIVDPSQVDIGSWDHMIPAGTWLQGLSQHPSLLWTSVFSNDAALLAKVVDADGAPKFVYLNGEQTDPMERLKMWHHIVDAYNKDYPVRRFPKGSRLYPEPGMILLQYPTCTLEDLKDIVMTGHKVPAGVTRCMVEGRLLNLRIPIRLLESREVDLKEWNQLCEKWAEQLRFYSESIYLCEV</sequence>
<keyword evidence="3" id="KW-1185">Reference proteome</keyword>
<dbReference type="CDD" id="cd16388">
    <property type="entry name" value="SbnI_like_N"/>
    <property type="match status" value="1"/>
</dbReference>
<dbReference type="InterPro" id="IPR036086">
    <property type="entry name" value="ParB/Sulfiredoxin_sf"/>
</dbReference>
<dbReference type="InterPro" id="IPR003115">
    <property type="entry name" value="ParB_N"/>
</dbReference>
<reference evidence="3" key="1">
    <citation type="journal article" date="2019" name="Int. J. Syst. Evol. Microbiol.">
        <title>The Global Catalogue of Microorganisms (GCM) 10K type strain sequencing project: providing services to taxonomists for standard genome sequencing and annotation.</title>
        <authorList>
            <consortium name="The Broad Institute Genomics Platform"/>
            <consortium name="The Broad Institute Genome Sequencing Center for Infectious Disease"/>
            <person name="Wu L."/>
            <person name="Ma J."/>
        </authorList>
    </citation>
    <scope>NUCLEOTIDE SEQUENCE [LARGE SCALE GENOMIC DNA]</scope>
    <source>
        <strain evidence="3">CGMCC 1.12942</strain>
    </source>
</reference>
<protein>
    <submittedName>
        <fullName evidence="2">ParB N-terminal domain-containing protein</fullName>
    </submittedName>
</protein>
<dbReference type="InterPro" id="IPR016999">
    <property type="entry name" value="SbnI-like"/>
</dbReference>
<dbReference type="RefSeq" id="WP_379865293.1">
    <property type="nucleotide sequence ID" value="NZ_JBHTBW010000038.1"/>
</dbReference>
<accession>A0ABW2RLH0</accession>
<evidence type="ECO:0000313" key="2">
    <source>
        <dbReference type="EMBL" id="MFC7441815.1"/>
    </source>
</evidence>
<dbReference type="PIRSF" id="PIRSF032543">
    <property type="entry name" value="UCP032543_ParB-like"/>
    <property type="match status" value="1"/>
</dbReference>
<comment type="caution">
    <text evidence="2">The sequence shown here is derived from an EMBL/GenBank/DDBJ whole genome shotgun (WGS) entry which is preliminary data.</text>
</comment>
<dbReference type="InterPro" id="IPR037953">
    <property type="entry name" value="SbnI-like_N"/>
</dbReference>
<feature type="domain" description="ParB-like N-terminal" evidence="1">
    <location>
        <begin position="8"/>
        <end position="92"/>
    </location>
</feature>
<name>A0ABW2RLH0_9BACL</name>
<dbReference type="EMBL" id="JBHTBW010000038">
    <property type="protein sequence ID" value="MFC7441815.1"/>
    <property type="molecule type" value="Genomic_DNA"/>
</dbReference>
<evidence type="ECO:0000313" key="3">
    <source>
        <dbReference type="Proteomes" id="UP001596500"/>
    </source>
</evidence>
<evidence type="ECO:0000259" key="1">
    <source>
        <dbReference type="SMART" id="SM00470"/>
    </source>
</evidence>
<dbReference type="Gene3D" id="3.90.1530.10">
    <property type="entry name" value="Conserved hypothetical protein from pyrococcus furiosus pfu- 392566-001, ParB domain"/>
    <property type="match status" value="1"/>
</dbReference>
<dbReference type="SUPFAM" id="SSF110849">
    <property type="entry name" value="ParB/Sulfiredoxin"/>
    <property type="match status" value="1"/>
</dbReference>
<organism evidence="2 3">
    <name type="scientific">Laceyella putida</name>
    <dbReference type="NCBI Taxonomy" id="110101"/>
    <lineage>
        <taxon>Bacteria</taxon>
        <taxon>Bacillati</taxon>
        <taxon>Bacillota</taxon>
        <taxon>Bacilli</taxon>
        <taxon>Bacillales</taxon>
        <taxon>Thermoactinomycetaceae</taxon>
        <taxon>Laceyella</taxon>
    </lineage>
</organism>
<dbReference type="SMART" id="SM00470">
    <property type="entry name" value="ParB"/>
    <property type="match status" value="1"/>
</dbReference>